<keyword evidence="2" id="KW-0863">Zinc-finger</keyword>
<keyword evidence="3" id="KW-0862">Zinc</keyword>
<dbReference type="SUPFAM" id="SSF57716">
    <property type="entry name" value="Glucocorticoid receptor-like (DNA-binding domain)"/>
    <property type="match status" value="1"/>
</dbReference>
<evidence type="ECO:0000259" key="5">
    <source>
        <dbReference type="Pfam" id="PF01258"/>
    </source>
</evidence>
<protein>
    <submittedName>
        <fullName evidence="6">Transcriptional regulator, TraR/DksA family</fullName>
    </submittedName>
</protein>
<dbReference type="PANTHER" id="PTHR38777">
    <property type="entry name" value="FELS-2 PROPHAGE PROTEIN"/>
    <property type="match status" value="1"/>
</dbReference>
<evidence type="ECO:0000256" key="3">
    <source>
        <dbReference type="ARBA" id="ARBA00022833"/>
    </source>
</evidence>
<keyword evidence="1" id="KW-0479">Metal-binding</keyword>
<dbReference type="GO" id="GO:0008270">
    <property type="term" value="F:zinc ion binding"/>
    <property type="evidence" value="ECO:0007669"/>
    <property type="project" value="UniProtKB-KW"/>
</dbReference>
<dbReference type="GO" id="GO:1900378">
    <property type="term" value="P:positive regulation of secondary metabolite biosynthetic process"/>
    <property type="evidence" value="ECO:0007669"/>
    <property type="project" value="TreeGrafter"/>
</dbReference>
<dbReference type="NCBIfam" id="TIGR02419">
    <property type="entry name" value="C4_traR_proteo"/>
    <property type="match status" value="1"/>
</dbReference>
<dbReference type="Gene3D" id="1.20.120.910">
    <property type="entry name" value="DksA, coiled-coil domain"/>
    <property type="match status" value="1"/>
</dbReference>
<dbReference type="PROSITE" id="PS51128">
    <property type="entry name" value="ZF_DKSA_2"/>
    <property type="match status" value="1"/>
</dbReference>
<feature type="domain" description="Zinc finger DksA/TraR C4-type" evidence="5">
    <location>
        <begin position="40"/>
        <end position="70"/>
    </location>
</feature>
<organism evidence="6 7">
    <name type="scientific">Nitratidesulfovibrio vulgaris (strain DP4)</name>
    <name type="common">Desulfovibrio vulgaris</name>
    <dbReference type="NCBI Taxonomy" id="391774"/>
    <lineage>
        <taxon>Bacteria</taxon>
        <taxon>Pseudomonadati</taxon>
        <taxon>Thermodesulfobacteriota</taxon>
        <taxon>Desulfovibrionia</taxon>
        <taxon>Desulfovibrionales</taxon>
        <taxon>Desulfovibrionaceae</taxon>
        <taxon>Nitratidesulfovibrio</taxon>
    </lineage>
</organism>
<reference evidence="7" key="1">
    <citation type="journal article" date="2009" name="Environ. Microbiol.">
        <title>Contribution of mobile genetic elements to Desulfovibrio vulgaris genome plasticity.</title>
        <authorList>
            <person name="Walker C.B."/>
            <person name="Stolyar S."/>
            <person name="Chivian D."/>
            <person name="Pinel N."/>
            <person name="Gabster J.A."/>
            <person name="Dehal P.S."/>
            <person name="He Z."/>
            <person name="Yang Z.K."/>
            <person name="Yen H.C."/>
            <person name="Zhou J."/>
            <person name="Wall J.D."/>
            <person name="Hazen T.C."/>
            <person name="Arkin A.P."/>
            <person name="Stahl D.A."/>
        </authorList>
    </citation>
    <scope>NUCLEOTIDE SEQUENCE [LARGE SCALE GENOMIC DNA]</scope>
    <source>
        <strain evidence="7">DP4</strain>
    </source>
</reference>
<evidence type="ECO:0000256" key="4">
    <source>
        <dbReference type="PROSITE-ProRule" id="PRU00510"/>
    </source>
</evidence>
<dbReference type="EMBL" id="CP000527">
    <property type="protein sequence ID" value="ABM27972.1"/>
    <property type="molecule type" value="Genomic_DNA"/>
</dbReference>
<dbReference type="KEGG" id="dvl:Dvul_0951"/>
<dbReference type="Pfam" id="PF01258">
    <property type="entry name" value="zf-dskA_traR"/>
    <property type="match status" value="1"/>
</dbReference>
<evidence type="ECO:0000256" key="1">
    <source>
        <dbReference type="ARBA" id="ARBA00022723"/>
    </source>
</evidence>
<gene>
    <name evidence="6" type="ordered locus">Dvul_0951</name>
</gene>
<dbReference type="SMR" id="A0A0H3A910"/>
<proteinExistence type="predicted"/>
<evidence type="ECO:0000313" key="6">
    <source>
        <dbReference type="EMBL" id="ABM27972.1"/>
    </source>
</evidence>
<accession>A0A0H3A910</accession>
<feature type="zinc finger region" description="dksA C4-type" evidence="4">
    <location>
        <begin position="40"/>
        <end position="64"/>
    </location>
</feature>
<name>A0A0H3A910_NITV4</name>
<dbReference type="InterPro" id="IPR012783">
    <property type="entry name" value="Znf_C4_TraR"/>
</dbReference>
<dbReference type="InterPro" id="IPR000962">
    <property type="entry name" value="Znf_DskA_TraR"/>
</dbReference>
<dbReference type="AlphaFoldDB" id="A0A0H3A910"/>
<evidence type="ECO:0000256" key="2">
    <source>
        <dbReference type="ARBA" id="ARBA00022771"/>
    </source>
</evidence>
<sequence length="73" mass="8050">MDMFDQAQELERLDREAALRKARATADSEGPEWIDGVACCRECGEAIPEARLKALPGAGLCRACQEEREKGAR</sequence>
<dbReference type="PANTHER" id="PTHR38777:SF1">
    <property type="entry name" value="DNAK SUPPRESSOR PROTEIN"/>
    <property type="match status" value="1"/>
</dbReference>
<dbReference type="RefSeq" id="WP_010939582.1">
    <property type="nucleotide sequence ID" value="NC_008751.1"/>
</dbReference>
<evidence type="ECO:0000313" key="7">
    <source>
        <dbReference type="Proteomes" id="UP000009173"/>
    </source>
</evidence>
<dbReference type="HOGENOM" id="CLU_158637_3_0_7"/>
<dbReference type="Proteomes" id="UP000009173">
    <property type="component" value="Chromosome"/>
</dbReference>